<keyword evidence="8" id="KW-0137">Centromere</keyword>
<protein>
    <submittedName>
        <fullName evidence="9">Uncharacterized protein</fullName>
    </submittedName>
</protein>
<evidence type="ECO:0000256" key="1">
    <source>
        <dbReference type="ARBA" id="ARBA00004584"/>
    </source>
</evidence>
<gene>
    <name evidence="9" type="ORF">AB205_0108580</name>
</gene>
<accession>A0A2G9S8Y0</accession>
<keyword evidence="3" id="KW-0158">Chromosome</keyword>
<evidence type="ECO:0000313" key="9">
    <source>
        <dbReference type="EMBL" id="PIO36535.1"/>
    </source>
</evidence>
<evidence type="ECO:0000256" key="4">
    <source>
        <dbReference type="ARBA" id="ARBA00022618"/>
    </source>
</evidence>
<organism evidence="9 10">
    <name type="scientific">Aquarana catesbeiana</name>
    <name type="common">American bullfrog</name>
    <name type="synonym">Rana catesbeiana</name>
    <dbReference type="NCBI Taxonomy" id="8400"/>
    <lineage>
        <taxon>Eukaryota</taxon>
        <taxon>Metazoa</taxon>
        <taxon>Chordata</taxon>
        <taxon>Craniata</taxon>
        <taxon>Vertebrata</taxon>
        <taxon>Euteleostomi</taxon>
        <taxon>Amphibia</taxon>
        <taxon>Batrachia</taxon>
        <taxon>Anura</taxon>
        <taxon>Neobatrachia</taxon>
        <taxon>Ranoidea</taxon>
        <taxon>Ranidae</taxon>
        <taxon>Aquarana</taxon>
    </lineage>
</organism>
<feature type="non-terminal residue" evidence="9">
    <location>
        <position position="117"/>
    </location>
</feature>
<keyword evidence="10" id="KW-1185">Reference proteome</keyword>
<comment type="similarity">
    <text evidence="2">Belongs to the shugoshin family.</text>
</comment>
<reference evidence="10" key="1">
    <citation type="journal article" date="2017" name="Nat. Commun.">
        <title>The North American bullfrog draft genome provides insight into hormonal regulation of long noncoding RNA.</title>
        <authorList>
            <person name="Hammond S.A."/>
            <person name="Warren R.L."/>
            <person name="Vandervalk B.P."/>
            <person name="Kucuk E."/>
            <person name="Khan H."/>
            <person name="Gibb E.A."/>
            <person name="Pandoh P."/>
            <person name="Kirk H."/>
            <person name="Zhao Y."/>
            <person name="Jones M."/>
            <person name="Mungall A.J."/>
            <person name="Coope R."/>
            <person name="Pleasance S."/>
            <person name="Moore R.A."/>
            <person name="Holt R.A."/>
            <person name="Round J.M."/>
            <person name="Ohora S."/>
            <person name="Walle B.V."/>
            <person name="Veldhoen N."/>
            <person name="Helbing C.C."/>
            <person name="Birol I."/>
        </authorList>
    </citation>
    <scope>NUCLEOTIDE SEQUENCE [LARGE SCALE GENOMIC DNA]</scope>
</reference>
<proteinExistence type="inferred from homology"/>
<keyword evidence="6" id="KW-0175">Coiled coil</keyword>
<sequence length="117" mass="13521">MKKTMAKERCLKKSFQDSLEDIKERMKEKRTKKLAKVTAVGKALSSKVKIIGSNSITVKSYQSNNHALALALEAEKFKTRQAQDLVLHLKREQQRLMFEIFLLRRKLNLQQGSTQSE</sequence>
<name>A0A2G9S8Y0_AQUCT</name>
<dbReference type="EMBL" id="KV925898">
    <property type="protein sequence ID" value="PIO36535.1"/>
    <property type="molecule type" value="Genomic_DNA"/>
</dbReference>
<keyword evidence="5" id="KW-0159">Chromosome partition</keyword>
<dbReference type="OrthoDB" id="9901374at2759"/>
<evidence type="ECO:0000256" key="5">
    <source>
        <dbReference type="ARBA" id="ARBA00022829"/>
    </source>
</evidence>
<evidence type="ECO:0000313" key="10">
    <source>
        <dbReference type="Proteomes" id="UP000228934"/>
    </source>
</evidence>
<dbReference type="GO" id="GO:0000775">
    <property type="term" value="C:chromosome, centromeric region"/>
    <property type="evidence" value="ECO:0007669"/>
    <property type="project" value="UniProtKB-SubCell"/>
</dbReference>
<evidence type="ECO:0000256" key="8">
    <source>
        <dbReference type="ARBA" id="ARBA00023328"/>
    </source>
</evidence>
<dbReference type="InterPro" id="IPR038889">
    <property type="entry name" value="Shugoshin1/2"/>
</dbReference>
<dbReference type="AlphaFoldDB" id="A0A2G9S8Y0"/>
<evidence type="ECO:0000256" key="6">
    <source>
        <dbReference type="ARBA" id="ARBA00023054"/>
    </source>
</evidence>
<evidence type="ECO:0000256" key="7">
    <source>
        <dbReference type="ARBA" id="ARBA00023306"/>
    </source>
</evidence>
<dbReference type="PANTHER" id="PTHR21577:SF3">
    <property type="entry name" value="SHUGOSHIN 1-RELATED"/>
    <property type="match status" value="1"/>
</dbReference>
<dbReference type="Gene3D" id="1.20.5.730">
    <property type="entry name" value="Single helix bin"/>
    <property type="match status" value="1"/>
</dbReference>
<evidence type="ECO:0000256" key="3">
    <source>
        <dbReference type="ARBA" id="ARBA00022454"/>
    </source>
</evidence>
<keyword evidence="7" id="KW-0131">Cell cycle</keyword>
<dbReference type="PANTHER" id="PTHR21577">
    <property type="entry name" value="SHUGOSHIN"/>
    <property type="match status" value="1"/>
</dbReference>
<keyword evidence="4" id="KW-0132">Cell division</keyword>
<dbReference type="GO" id="GO:0051301">
    <property type="term" value="P:cell division"/>
    <property type="evidence" value="ECO:0007669"/>
    <property type="project" value="UniProtKB-KW"/>
</dbReference>
<dbReference type="Proteomes" id="UP000228934">
    <property type="component" value="Unassembled WGS sequence"/>
</dbReference>
<comment type="subcellular location">
    <subcellularLocation>
        <location evidence="1">Chromosome</location>
        <location evidence="1">Centromere</location>
    </subcellularLocation>
</comment>
<evidence type="ECO:0000256" key="2">
    <source>
        <dbReference type="ARBA" id="ARBA00010845"/>
    </source>
</evidence>
<dbReference type="GO" id="GO:0007059">
    <property type="term" value="P:chromosome segregation"/>
    <property type="evidence" value="ECO:0007669"/>
    <property type="project" value="UniProtKB-KW"/>
</dbReference>